<dbReference type="SUPFAM" id="SSF52540">
    <property type="entry name" value="P-loop containing nucleoside triphosphate hydrolases"/>
    <property type="match status" value="1"/>
</dbReference>
<dbReference type="Pfam" id="PF01061">
    <property type="entry name" value="ABC2_membrane"/>
    <property type="match status" value="1"/>
</dbReference>
<dbReference type="EMBL" id="JADBGQ010000004">
    <property type="protein sequence ID" value="KAG5399919.1"/>
    <property type="molecule type" value="Genomic_DNA"/>
</dbReference>
<dbReference type="Pfam" id="PF00005">
    <property type="entry name" value="ABC_tran"/>
    <property type="match status" value="1"/>
</dbReference>
<keyword evidence="2" id="KW-0813">Transport</keyword>
<keyword evidence="3 8" id="KW-0812">Transmembrane</keyword>
<sequence length="964" mass="106801">MVEGRRATIKITNDKISVKLSSLLEDTIRDEDTRPARVREGRWSLPAQRFILRFTNTLNKRRINGWGRSGIVSFWIWGRRIGVLAVEDEQLGFWFEGGIGNFGNGFKGGAKVLGIKLNSTSRSRERRYCRGVGIGFSRCCSSLSRARNFTYGAPRRSLKQTSRSFWRTRSRGVERGETGERKGVIRVWVGGEGVRGVIISGAKQRRQNGVTVPKEPGVRHPFIGFWLGFNSKACSLAVGAVDGLVEAISWASSTLWVSSRLWTAEKIMRCLKIGLKNAPTDVAAGFGVIHGGSTKLVVAVRLCAPPNILWDCRQSVLRSGCFCAKPLAVRKMSRDEAFTGFSPVYDSRWFGLLILGSGGLLNTVFAGFSLASHRLRRCCGRVWSRFFSGESDSLDRLRLSIFSLLKLWSNGLTHQNRCLAVVIVVASCSGRFPVEADYSLRRRLLVGEGDDVSAWHVSLLHYATYTARKTAMPCLLEETQYIFPAGSPTLVELLKDCDSFRKEDSSSVTRSDDTAHHIIDIDALHVPPAVPFVLAFINLAYSVILRQRFGSSSTSVKTLLDDVSGEACDGDILAVLGASGAGKSTLIDALAGRVAKESLRGSVTLNGDNVLQSSLLKVISAYVMQDDLLFPMLTVKETLMFASEFRLPRSLSKSKKMERVEALIDQLGLRSAADTRIGDEGHRGVSGGERRRVSIVIDIIHDPIVLFLDEPTSGLDSTNAFMVVQVLKRIAQSGSIVIMSIHQPSARILDLLDRLIILSRGKSVFNGSPANLPSFFSDFGHPIPERENITEFSLDLVRELEREPNEGTRELVDFNDGWQKKKFARDTTQTASQQALSLKEAIDASVSRGKLVSGSSGSMETISSYANPSLFETFILAKRYMKNWIRMPELVGTRIATVMVTGFLLATVYWKLDNTPKGAQERLTLFAFVVPTMFYCCLDNVPVFIQERYIFLRETAHNAYRTSS</sequence>
<evidence type="ECO:0000256" key="7">
    <source>
        <dbReference type="ARBA" id="ARBA00023136"/>
    </source>
</evidence>
<keyword evidence="5" id="KW-0067">ATP-binding</keyword>
<dbReference type="PROSITE" id="PS50893">
    <property type="entry name" value="ABC_TRANSPORTER_2"/>
    <property type="match status" value="1"/>
</dbReference>
<evidence type="ECO:0000256" key="2">
    <source>
        <dbReference type="ARBA" id="ARBA00022448"/>
    </source>
</evidence>
<evidence type="ECO:0000256" key="4">
    <source>
        <dbReference type="ARBA" id="ARBA00022741"/>
    </source>
</evidence>
<protein>
    <recommendedName>
        <fullName evidence="9">ABC transporter domain-containing protein</fullName>
    </recommendedName>
</protein>
<gene>
    <name evidence="10" type="primary">A04p005960.1_BraROA</name>
    <name evidence="10" type="ORF">IGI04_014526</name>
</gene>
<dbReference type="Proteomes" id="UP000823674">
    <property type="component" value="Chromosome A04"/>
</dbReference>
<feature type="domain" description="ABC transporter" evidence="9">
    <location>
        <begin position="534"/>
        <end position="785"/>
    </location>
</feature>
<dbReference type="PANTHER" id="PTHR48041:SF37">
    <property type="entry name" value="ABC TRANSPORTER G FAMILY MEMBER 19"/>
    <property type="match status" value="1"/>
</dbReference>
<dbReference type="PROSITE" id="PS00211">
    <property type="entry name" value="ABC_TRANSPORTER_1"/>
    <property type="match status" value="1"/>
</dbReference>
<organism evidence="10 11">
    <name type="scientific">Brassica rapa subsp. trilocularis</name>
    <dbReference type="NCBI Taxonomy" id="1813537"/>
    <lineage>
        <taxon>Eukaryota</taxon>
        <taxon>Viridiplantae</taxon>
        <taxon>Streptophyta</taxon>
        <taxon>Embryophyta</taxon>
        <taxon>Tracheophyta</taxon>
        <taxon>Spermatophyta</taxon>
        <taxon>Magnoliopsida</taxon>
        <taxon>eudicotyledons</taxon>
        <taxon>Gunneridae</taxon>
        <taxon>Pentapetalae</taxon>
        <taxon>rosids</taxon>
        <taxon>malvids</taxon>
        <taxon>Brassicales</taxon>
        <taxon>Brassicaceae</taxon>
        <taxon>Brassiceae</taxon>
        <taxon>Brassica</taxon>
    </lineage>
</organism>
<evidence type="ECO:0000313" key="10">
    <source>
        <dbReference type="EMBL" id="KAG5399919.1"/>
    </source>
</evidence>
<dbReference type="InterPro" id="IPR027417">
    <property type="entry name" value="P-loop_NTPase"/>
</dbReference>
<accession>A0ABQ7MMF9</accession>
<evidence type="ECO:0000256" key="1">
    <source>
        <dbReference type="ARBA" id="ARBA00004141"/>
    </source>
</evidence>
<dbReference type="InterPro" id="IPR050352">
    <property type="entry name" value="ABCG_transporters"/>
</dbReference>
<keyword evidence="7 8" id="KW-0472">Membrane</keyword>
<evidence type="ECO:0000256" key="6">
    <source>
        <dbReference type="ARBA" id="ARBA00022989"/>
    </source>
</evidence>
<evidence type="ECO:0000259" key="9">
    <source>
        <dbReference type="PROSITE" id="PS50893"/>
    </source>
</evidence>
<dbReference type="InterPro" id="IPR003593">
    <property type="entry name" value="AAA+_ATPase"/>
</dbReference>
<dbReference type="PANTHER" id="PTHR48041">
    <property type="entry name" value="ABC TRANSPORTER G FAMILY MEMBER 28"/>
    <property type="match status" value="1"/>
</dbReference>
<feature type="transmembrane region" description="Helical" evidence="8">
    <location>
        <begin position="891"/>
        <end position="912"/>
    </location>
</feature>
<proteinExistence type="predicted"/>
<name>A0ABQ7MMF9_BRACM</name>
<evidence type="ECO:0000256" key="5">
    <source>
        <dbReference type="ARBA" id="ARBA00022840"/>
    </source>
</evidence>
<reference evidence="10 11" key="1">
    <citation type="submission" date="2021-03" db="EMBL/GenBank/DDBJ databases">
        <authorList>
            <person name="King G.J."/>
            <person name="Bancroft I."/>
            <person name="Baten A."/>
            <person name="Bloomfield J."/>
            <person name="Borpatragohain P."/>
            <person name="He Z."/>
            <person name="Irish N."/>
            <person name="Irwin J."/>
            <person name="Liu K."/>
            <person name="Mauleon R.P."/>
            <person name="Moore J."/>
            <person name="Morris R."/>
            <person name="Ostergaard L."/>
            <person name="Wang B."/>
            <person name="Wells R."/>
        </authorList>
    </citation>
    <scope>NUCLEOTIDE SEQUENCE [LARGE SCALE GENOMIC DNA]</scope>
    <source>
        <strain evidence="10">R-o-18</strain>
        <tissue evidence="10">Leaf</tissue>
    </source>
</reference>
<keyword evidence="6 8" id="KW-1133">Transmembrane helix</keyword>
<comment type="subcellular location">
    <subcellularLocation>
        <location evidence="1">Membrane</location>
        <topology evidence="1">Multi-pass membrane protein</topology>
    </subcellularLocation>
</comment>
<evidence type="ECO:0000313" key="11">
    <source>
        <dbReference type="Proteomes" id="UP000823674"/>
    </source>
</evidence>
<dbReference type="InterPro" id="IPR013525">
    <property type="entry name" value="ABC2_TM"/>
</dbReference>
<keyword evidence="11" id="KW-1185">Reference proteome</keyword>
<keyword evidence="4" id="KW-0547">Nucleotide-binding</keyword>
<evidence type="ECO:0000256" key="3">
    <source>
        <dbReference type="ARBA" id="ARBA00022692"/>
    </source>
</evidence>
<evidence type="ECO:0000256" key="8">
    <source>
        <dbReference type="SAM" id="Phobius"/>
    </source>
</evidence>
<dbReference type="InterPro" id="IPR003439">
    <property type="entry name" value="ABC_transporter-like_ATP-bd"/>
</dbReference>
<feature type="transmembrane region" description="Helical" evidence="8">
    <location>
        <begin position="349"/>
        <end position="371"/>
    </location>
</feature>
<comment type="caution">
    <text evidence="10">The sequence shown here is derived from an EMBL/GenBank/DDBJ whole genome shotgun (WGS) entry which is preliminary data.</text>
</comment>
<dbReference type="SMART" id="SM00382">
    <property type="entry name" value="AAA"/>
    <property type="match status" value="1"/>
</dbReference>
<dbReference type="InterPro" id="IPR017871">
    <property type="entry name" value="ABC_transporter-like_CS"/>
</dbReference>
<feature type="transmembrane region" description="Helical" evidence="8">
    <location>
        <begin position="924"/>
        <end position="945"/>
    </location>
</feature>
<dbReference type="Gene3D" id="3.40.50.300">
    <property type="entry name" value="P-loop containing nucleotide triphosphate hydrolases"/>
    <property type="match status" value="1"/>
</dbReference>